<sequence>MMDGLKPTVLMVVVQLGFAGVNVLYKLAINDGMSRRIIIAYRFLFATTFMFPVAIVFERKKKPKLSWMILFQAFLCGLFGGSLAQNLYLEALALTSATFAAAMANLVPAVTFILAVSFGLERVGLRSLTGKAKVMGTLLGIGGAMLLTFYKGPKLDMWSTHVDLLKHGGGHVASPSSSSSPQQHHHRALGSLFAVGSCICFALWLIVQAKMIEKFPYPYWSTALMCLMGSIQAIIFALCMEKDWSQWKLGWNIRLLTVAYSGIVVSGLMVTLMALCVRLRGPLFVSVFNPLLLVFVALACSLLVDEKLHLGSIIGGVLIVWGLYAVLWAKSKELKKLKKQLELPCALTPSKSSSSSNNVHEVENLHTIVTSPVQTTCSSQTVEMDHQKIEEGEEEKEAEEYNNNNN</sequence>
<feature type="compositionally biased region" description="Polar residues" evidence="7">
    <location>
        <begin position="371"/>
        <end position="382"/>
    </location>
</feature>
<feature type="domain" description="EamA" evidence="8">
    <location>
        <begin position="189"/>
        <end position="327"/>
    </location>
</feature>
<feature type="domain" description="EamA" evidence="8">
    <location>
        <begin position="9"/>
        <end position="148"/>
    </location>
</feature>
<accession>A0AAV8TL79</accession>
<dbReference type="SUPFAM" id="SSF103481">
    <property type="entry name" value="Multidrug resistance efflux transporter EmrE"/>
    <property type="match status" value="2"/>
</dbReference>
<dbReference type="PANTHER" id="PTHR31218">
    <property type="entry name" value="WAT1-RELATED PROTEIN"/>
    <property type="match status" value="1"/>
</dbReference>
<evidence type="ECO:0000256" key="6">
    <source>
        <dbReference type="RuleBase" id="RU363077"/>
    </source>
</evidence>
<feature type="transmembrane region" description="Helical" evidence="6">
    <location>
        <begin position="258"/>
        <end position="276"/>
    </location>
</feature>
<feature type="compositionally biased region" description="Acidic residues" evidence="7">
    <location>
        <begin position="391"/>
        <end position="400"/>
    </location>
</feature>
<dbReference type="InterPro" id="IPR000620">
    <property type="entry name" value="EamA_dom"/>
</dbReference>
<keyword evidence="4 6" id="KW-1133">Transmembrane helix</keyword>
<feature type="transmembrane region" description="Helical" evidence="6">
    <location>
        <begin position="37"/>
        <end position="57"/>
    </location>
</feature>
<feature type="transmembrane region" description="Helical" evidence="6">
    <location>
        <begin position="310"/>
        <end position="329"/>
    </location>
</feature>
<dbReference type="GO" id="GO:0016020">
    <property type="term" value="C:membrane"/>
    <property type="evidence" value="ECO:0007669"/>
    <property type="project" value="UniProtKB-SubCell"/>
</dbReference>
<keyword evidence="5 6" id="KW-0472">Membrane</keyword>
<feature type="transmembrane region" description="Helical" evidence="6">
    <location>
        <begin position="132"/>
        <end position="150"/>
    </location>
</feature>
<dbReference type="AlphaFoldDB" id="A0AAV8TL79"/>
<evidence type="ECO:0000313" key="9">
    <source>
        <dbReference type="EMBL" id="KAJ8767692.1"/>
    </source>
</evidence>
<feature type="transmembrane region" description="Helical" evidence="6">
    <location>
        <begin position="219"/>
        <end position="238"/>
    </location>
</feature>
<feature type="transmembrane region" description="Helical" evidence="6">
    <location>
        <begin position="283"/>
        <end position="304"/>
    </location>
</feature>
<reference evidence="9 10" key="1">
    <citation type="submission" date="2021-09" db="EMBL/GenBank/DDBJ databases">
        <title>Genomic insights and catalytic innovation underlie evolution of tropane alkaloids biosynthesis.</title>
        <authorList>
            <person name="Wang Y.-J."/>
            <person name="Tian T."/>
            <person name="Huang J.-P."/>
            <person name="Huang S.-X."/>
        </authorList>
    </citation>
    <scope>NUCLEOTIDE SEQUENCE [LARGE SCALE GENOMIC DNA]</scope>
    <source>
        <strain evidence="9">KIB-2018</strain>
        <tissue evidence="9">Leaf</tissue>
    </source>
</reference>
<evidence type="ECO:0000259" key="8">
    <source>
        <dbReference type="Pfam" id="PF00892"/>
    </source>
</evidence>
<evidence type="ECO:0000256" key="1">
    <source>
        <dbReference type="ARBA" id="ARBA00004141"/>
    </source>
</evidence>
<evidence type="ECO:0000256" key="5">
    <source>
        <dbReference type="ARBA" id="ARBA00023136"/>
    </source>
</evidence>
<comment type="similarity">
    <text evidence="2 6">Belongs to the drug/metabolite transporter (DMT) superfamily. Plant drug/metabolite exporter (P-DME) (TC 2.A.7.4) family.</text>
</comment>
<evidence type="ECO:0000256" key="2">
    <source>
        <dbReference type="ARBA" id="ARBA00007635"/>
    </source>
</evidence>
<feature type="transmembrane region" description="Helical" evidence="6">
    <location>
        <begin position="100"/>
        <end position="120"/>
    </location>
</feature>
<feature type="region of interest" description="Disordered" evidence="7">
    <location>
        <begin position="371"/>
        <end position="406"/>
    </location>
</feature>
<evidence type="ECO:0000313" key="10">
    <source>
        <dbReference type="Proteomes" id="UP001159364"/>
    </source>
</evidence>
<protein>
    <recommendedName>
        <fullName evidence="6">WAT1-related protein</fullName>
    </recommendedName>
</protein>
<dbReference type="InterPro" id="IPR037185">
    <property type="entry name" value="EmrE-like"/>
</dbReference>
<dbReference type="InterPro" id="IPR030184">
    <property type="entry name" value="WAT1-related"/>
</dbReference>
<evidence type="ECO:0000256" key="3">
    <source>
        <dbReference type="ARBA" id="ARBA00022692"/>
    </source>
</evidence>
<feature type="transmembrane region" description="Helical" evidence="6">
    <location>
        <begin position="188"/>
        <end position="207"/>
    </location>
</feature>
<organism evidence="9 10">
    <name type="scientific">Erythroxylum novogranatense</name>
    <dbReference type="NCBI Taxonomy" id="1862640"/>
    <lineage>
        <taxon>Eukaryota</taxon>
        <taxon>Viridiplantae</taxon>
        <taxon>Streptophyta</taxon>
        <taxon>Embryophyta</taxon>
        <taxon>Tracheophyta</taxon>
        <taxon>Spermatophyta</taxon>
        <taxon>Magnoliopsida</taxon>
        <taxon>eudicotyledons</taxon>
        <taxon>Gunneridae</taxon>
        <taxon>Pentapetalae</taxon>
        <taxon>rosids</taxon>
        <taxon>fabids</taxon>
        <taxon>Malpighiales</taxon>
        <taxon>Erythroxylaceae</taxon>
        <taxon>Erythroxylum</taxon>
    </lineage>
</organism>
<feature type="transmembrane region" description="Helical" evidence="6">
    <location>
        <begin position="69"/>
        <end position="88"/>
    </location>
</feature>
<keyword evidence="10" id="KW-1185">Reference proteome</keyword>
<dbReference type="EMBL" id="JAIWQS010000004">
    <property type="protein sequence ID" value="KAJ8767692.1"/>
    <property type="molecule type" value="Genomic_DNA"/>
</dbReference>
<comment type="subcellular location">
    <subcellularLocation>
        <location evidence="1 6">Membrane</location>
        <topology evidence="1 6">Multi-pass membrane protein</topology>
    </subcellularLocation>
</comment>
<feature type="transmembrane region" description="Helical" evidence="6">
    <location>
        <begin position="7"/>
        <end position="25"/>
    </location>
</feature>
<dbReference type="Proteomes" id="UP001159364">
    <property type="component" value="Linkage Group LG04"/>
</dbReference>
<dbReference type="GO" id="GO:0022857">
    <property type="term" value="F:transmembrane transporter activity"/>
    <property type="evidence" value="ECO:0007669"/>
    <property type="project" value="InterPro"/>
</dbReference>
<comment type="caution">
    <text evidence="9">The sequence shown here is derived from an EMBL/GenBank/DDBJ whole genome shotgun (WGS) entry which is preliminary data.</text>
</comment>
<keyword evidence="3 6" id="KW-0812">Transmembrane</keyword>
<name>A0AAV8TL79_9ROSI</name>
<dbReference type="Pfam" id="PF00892">
    <property type="entry name" value="EamA"/>
    <property type="match status" value="2"/>
</dbReference>
<evidence type="ECO:0000256" key="7">
    <source>
        <dbReference type="SAM" id="MobiDB-lite"/>
    </source>
</evidence>
<proteinExistence type="inferred from homology"/>
<gene>
    <name evidence="9" type="ORF">K2173_020632</name>
</gene>
<evidence type="ECO:0000256" key="4">
    <source>
        <dbReference type="ARBA" id="ARBA00022989"/>
    </source>
</evidence>